<evidence type="ECO:0000313" key="12">
    <source>
        <dbReference type="Proteomes" id="UP000522007"/>
    </source>
</evidence>
<dbReference type="InterPro" id="IPR013378">
    <property type="entry name" value="InlB-like_B-rpt"/>
</dbReference>
<comment type="subcellular location">
    <subcellularLocation>
        <location evidence="1">Cell envelope</location>
    </subcellularLocation>
    <subcellularLocation>
        <location evidence="2">Secreted</location>
    </subcellularLocation>
</comment>
<dbReference type="InterPro" id="IPR012569">
    <property type="entry name" value="Inl_IR"/>
</dbReference>
<proteinExistence type="inferred from homology"/>
<protein>
    <recommendedName>
        <fullName evidence="13">Internalin</fullName>
    </recommendedName>
</protein>
<evidence type="ECO:0000313" key="11">
    <source>
        <dbReference type="EMBL" id="MBC1322890.1"/>
    </source>
</evidence>
<keyword evidence="7" id="KW-0677">Repeat</keyword>
<dbReference type="PANTHER" id="PTHR46652">
    <property type="entry name" value="LEUCINE-RICH REPEAT AND IQ DOMAIN-CONTAINING PROTEIN 1-RELATED"/>
    <property type="match status" value="1"/>
</dbReference>
<dbReference type="InterPro" id="IPR024634">
    <property type="entry name" value="Internalin_N"/>
</dbReference>
<gene>
    <name evidence="11" type="ORF">HB853_08040</name>
</gene>
<evidence type="ECO:0000256" key="5">
    <source>
        <dbReference type="ARBA" id="ARBA00022614"/>
    </source>
</evidence>
<evidence type="ECO:0000256" key="6">
    <source>
        <dbReference type="ARBA" id="ARBA00022729"/>
    </source>
</evidence>
<keyword evidence="6" id="KW-0732">Signal</keyword>
<evidence type="ECO:0000256" key="8">
    <source>
        <dbReference type="SAM" id="MobiDB-lite"/>
    </source>
</evidence>
<evidence type="ECO:0000259" key="10">
    <source>
        <dbReference type="Pfam" id="PF12354"/>
    </source>
</evidence>
<dbReference type="PROSITE" id="PS51450">
    <property type="entry name" value="LRR"/>
    <property type="match status" value="2"/>
</dbReference>
<sequence>MKKIYQKTFLLVVIFCVVGTMMSSYFPTEAAEKTNEEAANTTQETAKENVTSSSVDELKEEKNLQQAEEVSQVSKNNSIETVNEKAPIVDQEESKEKESKKSLNTPKTRVNVAATVAPPAMINQIFPDANLAENIRTLLNKSSVSEVVTQAELDGINTINIRNNNVSSLEGLQYLQNLSYANLGANPYSDIQPIIQLKNVQTLYLDRTPNMQSIDGLQNLTSLKFLEVTDTVFSDLSPIASLKNLQDFRIANSTISDYSSVSNLTNLTQLVIDKSQFNDMTLVSNLVKLKTLTLMRGKIKNITGLENLTNLTNLNLYGNQIRDISALKKLDNPNLKLDVSSQSITNSPIDYISTMIEVENSIRDVENISVAPTIISNNGSYDGDSNKVTWPMPSYLASVNYTFSKTFTFGGQNAIFSGRVIQPLNRVSFIATFDVDGKTSSRTVAYNNAVPQPADPVKAGYTFKGWY</sequence>
<dbReference type="InterPro" id="IPR042229">
    <property type="entry name" value="Listeria/Bacterioides_rpt_sf"/>
</dbReference>
<evidence type="ECO:0000256" key="4">
    <source>
        <dbReference type="ARBA" id="ARBA00022525"/>
    </source>
</evidence>
<dbReference type="Pfam" id="PF12799">
    <property type="entry name" value="LRR_4"/>
    <property type="match status" value="1"/>
</dbReference>
<evidence type="ECO:0000256" key="2">
    <source>
        <dbReference type="ARBA" id="ARBA00004613"/>
    </source>
</evidence>
<dbReference type="PANTHER" id="PTHR46652:SF3">
    <property type="entry name" value="LEUCINE-RICH REPEAT-CONTAINING PROTEIN 9"/>
    <property type="match status" value="1"/>
</dbReference>
<evidence type="ECO:0000259" key="9">
    <source>
        <dbReference type="Pfam" id="PF08191"/>
    </source>
</evidence>
<reference evidence="11 12" key="1">
    <citation type="submission" date="2020-03" db="EMBL/GenBank/DDBJ databases">
        <title>Soil Listeria distribution.</title>
        <authorList>
            <person name="Liao J."/>
            <person name="Wiedmann M."/>
        </authorList>
    </citation>
    <scope>NUCLEOTIDE SEQUENCE [LARGE SCALE GENOMIC DNA]</scope>
    <source>
        <strain evidence="11 12">FSL L7-1829</strain>
    </source>
</reference>
<dbReference type="Proteomes" id="UP000522007">
    <property type="component" value="Unassembled WGS sequence"/>
</dbReference>
<dbReference type="SUPFAM" id="SSF81296">
    <property type="entry name" value="E set domains"/>
    <property type="match status" value="1"/>
</dbReference>
<dbReference type="EMBL" id="JAAROP010000006">
    <property type="protein sequence ID" value="MBC1322890.1"/>
    <property type="molecule type" value="Genomic_DNA"/>
</dbReference>
<feature type="region of interest" description="Disordered" evidence="8">
    <location>
        <begin position="34"/>
        <end position="105"/>
    </location>
</feature>
<feature type="compositionally biased region" description="Polar residues" evidence="8">
    <location>
        <begin position="64"/>
        <end position="81"/>
    </location>
</feature>
<dbReference type="Gene3D" id="3.80.10.10">
    <property type="entry name" value="Ribonuclease Inhibitor"/>
    <property type="match status" value="1"/>
</dbReference>
<dbReference type="Gene3D" id="2.60.40.1220">
    <property type="match status" value="1"/>
</dbReference>
<accession>A0A7X0W4T8</accession>
<evidence type="ECO:0008006" key="13">
    <source>
        <dbReference type="Google" id="ProtNLM"/>
    </source>
</evidence>
<comment type="similarity">
    <text evidence="3">Belongs to the internalin family.</text>
</comment>
<dbReference type="InterPro" id="IPR032675">
    <property type="entry name" value="LRR_dom_sf"/>
</dbReference>
<feature type="domain" description="Internalin Ig-like inter-repeat region" evidence="9">
    <location>
        <begin position="370"/>
        <end position="424"/>
    </location>
</feature>
<dbReference type="Pfam" id="PF12354">
    <property type="entry name" value="Internalin_N"/>
    <property type="match status" value="1"/>
</dbReference>
<evidence type="ECO:0000256" key="3">
    <source>
        <dbReference type="ARBA" id="ARBA00009432"/>
    </source>
</evidence>
<evidence type="ECO:0000256" key="7">
    <source>
        <dbReference type="ARBA" id="ARBA00022737"/>
    </source>
</evidence>
<keyword evidence="5" id="KW-0433">Leucine-rich repeat</keyword>
<feature type="non-terminal residue" evidence="11">
    <location>
        <position position="467"/>
    </location>
</feature>
<feature type="compositionally biased region" description="Basic and acidic residues" evidence="8">
    <location>
        <begin position="92"/>
        <end position="101"/>
    </location>
</feature>
<dbReference type="Pfam" id="PF09479">
    <property type="entry name" value="Flg_new"/>
    <property type="match status" value="1"/>
</dbReference>
<feature type="domain" description="Internalin N-terminal" evidence="10">
    <location>
        <begin position="113"/>
        <end position="154"/>
    </location>
</feature>
<name>A0A7X0W4T8_LISWE</name>
<dbReference type="GO" id="GO:0005576">
    <property type="term" value="C:extracellular region"/>
    <property type="evidence" value="ECO:0007669"/>
    <property type="project" value="UniProtKB-SubCell"/>
</dbReference>
<organism evidence="11 12">
    <name type="scientific">Listeria welshimeri</name>
    <dbReference type="NCBI Taxonomy" id="1643"/>
    <lineage>
        <taxon>Bacteria</taxon>
        <taxon>Bacillati</taxon>
        <taxon>Bacillota</taxon>
        <taxon>Bacilli</taxon>
        <taxon>Bacillales</taxon>
        <taxon>Listeriaceae</taxon>
        <taxon>Listeria</taxon>
    </lineage>
</organism>
<dbReference type="InterPro" id="IPR050836">
    <property type="entry name" value="SDS22/Internalin_LRR"/>
</dbReference>
<evidence type="ECO:0000256" key="1">
    <source>
        <dbReference type="ARBA" id="ARBA00004196"/>
    </source>
</evidence>
<dbReference type="SUPFAM" id="SSF52058">
    <property type="entry name" value="L domain-like"/>
    <property type="match status" value="1"/>
</dbReference>
<dbReference type="Gene3D" id="2.60.40.4270">
    <property type="entry name" value="Listeria-Bacteroides repeat domain"/>
    <property type="match status" value="1"/>
</dbReference>
<comment type="caution">
    <text evidence="11">The sequence shown here is derived from an EMBL/GenBank/DDBJ whole genome shotgun (WGS) entry which is preliminary data.</text>
</comment>
<dbReference type="Pfam" id="PF08191">
    <property type="entry name" value="LRR_adjacent"/>
    <property type="match status" value="1"/>
</dbReference>
<dbReference type="InterPro" id="IPR014756">
    <property type="entry name" value="Ig_E-set"/>
</dbReference>
<dbReference type="InterPro" id="IPR025875">
    <property type="entry name" value="Leu-rich_rpt_4"/>
</dbReference>
<dbReference type="GO" id="GO:0030313">
    <property type="term" value="C:cell envelope"/>
    <property type="evidence" value="ECO:0007669"/>
    <property type="project" value="UniProtKB-SubCell"/>
</dbReference>
<keyword evidence="4" id="KW-0964">Secreted</keyword>
<dbReference type="InterPro" id="IPR014755">
    <property type="entry name" value="Cu-Rt/internalin_Ig-like"/>
</dbReference>
<dbReference type="InterPro" id="IPR001611">
    <property type="entry name" value="Leu-rich_rpt"/>
</dbReference>
<dbReference type="AlphaFoldDB" id="A0A7X0W4T8"/>